<feature type="chain" id="PRO_5044717461" evidence="1">
    <location>
        <begin position="20"/>
        <end position="141"/>
    </location>
</feature>
<reference evidence="2" key="2">
    <citation type="submission" date="2024-01" db="EMBL/GenBank/DDBJ databases">
        <authorList>
            <person name="He J."/>
            <person name="Wang M."/>
            <person name="Zheng J."/>
            <person name="Liu Z."/>
        </authorList>
    </citation>
    <scope>NUCLEOTIDE SEQUENCE</scope>
    <source>
        <strain evidence="2">ZL_2023a</strain>
        <tissue evidence="2">Muscle</tissue>
    </source>
</reference>
<dbReference type="EMBL" id="JARKIK010000020">
    <property type="protein sequence ID" value="KAK8745177.1"/>
    <property type="molecule type" value="Genomic_DNA"/>
</dbReference>
<protein>
    <submittedName>
        <fullName evidence="2">Uncharacterized protein</fullName>
    </submittedName>
</protein>
<gene>
    <name evidence="2" type="ORF">OTU49_000497</name>
</gene>
<keyword evidence="1" id="KW-0732">Signal</keyword>
<comment type="caution">
    <text evidence="2">The sequence shown here is derived from an EMBL/GenBank/DDBJ whole genome shotgun (WGS) entry which is preliminary data.</text>
</comment>
<dbReference type="AlphaFoldDB" id="A0AAW0XMU0"/>
<reference evidence="2 3" key="1">
    <citation type="journal article" date="2024" name="BMC Genomics">
        <title>Genome assembly of redclaw crayfish (Cherax quadricarinatus) provides insights into its immune adaptation and hypoxia tolerance.</title>
        <authorList>
            <person name="Liu Z."/>
            <person name="Zheng J."/>
            <person name="Li H."/>
            <person name="Fang K."/>
            <person name="Wang S."/>
            <person name="He J."/>
            <person name="Zhou D."/>
            <person name="Weng S."/>
            <person name="Chi M."/>
            <person name="Gu Z."/>
            <person name="He J."/>
            <person name="Li F."/>
            <person name="Wang M."/>
        </authorList>
    </citation>
    <scope>NUCLEOTIDE SEQUENCE [LARGE SCALE GENOMIC DNA]</scope>
    <source>
        <strain evidence="2">ZL_2023a</strain>
    </source>
</reference>
<feature type="signal peptide" evidence="1">
    <location>
        <begin position="1"/>
        <end position="19"/>
    </location>
</feature>
<evidence type="ECO:0000313" key="3">
    <source>
        <dbReference type="Proteomes" id="UP001445076"/>
    </source>
</evidence>
<keyword evidence="3" id="KW-1185">Reference proteome</keyword>
<dbReference type="EMBL" id="JARKIK010000020">
    <property type="protein sequence ID" value="KAK8745178.1"/>
    <property type="molecule type" value="Genomic_DNA"/>
</dbReference>
<evidence type="ECO:0000256" key="1">
    <source>
        <dbReference type="SAM" id="SignalP"/>
    </source>
</evidence>
<dbReference type="Proteomes" id="UP001445076">
    <property type="component" value="Unassembled WGS sequence"/>
</dbReference>
<name>A0AAW0XMU0_CHEQU</name>
<sequence>MRVLMLILVLVLMSGFAWPQKADDMTNSAISSISSIPVCFRNNMLNCLCEKTTLDKCQARKNSLKDSMTACFIELFEETVYTTQPDNECAEDQATPVTGLEQYIRRLIPRYTKMINCVAALPGMEQFKKCLDKLWANRPAA</sequence>
<organism evidence="2 3">
    <name type="scientific">Cherax quadricarinatus</name>
    <name type="common">Australian red claw crayfish</name>
    <dbReference type="NCBI Taxonomy" id="27406"/>
    <lineage>
        <taxon>Eukaryota</taxon>
        <taxon>Metazoa</taxon>
        <taxon>Ecdysozoa</taxon>
        <taxon>Arthropoda</taxon>
        <taxon>Crustacea</taxon>
        <taxon>Multicrustacea</taxon>
        <taxon>Malacostraca</taxon>
        <taxon>Eumalacostraca</taxon>
        <taxon>Eucarida</taxon>
        <taxon>Decapoda</taxon>
        <taxon>Pleocyemata</taxon>
        <taxon>Astacidea</taxon>
        <taxon>Parastacoidea</taxon>
        <taxon>Parastacidae</taxon>
        <taxon>Cherax</taxon>
    </lineage>
</organism>
<proteinExistence type="predicted"/>
<accession>A0AAW0XMU0</accession>
<evidence type="ECO:0000313" key="2">
    <source>
        <dbReference type="EMBL" id="KAK8745177.1"/>
    </source>
</evidence>